<accession>A0ACC1SE51</accession>
<evidence type="ECO:0000313" key="1">
    <source>
        <dbReference type="EMBL" id="KAJ3537833.1"/>
    </source>
</evidence>
<protein>
    <submittedName>
        <fullName evidence="1">Uncharacterized protein</fullName>
    </submittedName>
</protein>
<evidence type="ECO:0000313" key="2">
    <source>
        <dbReference type="Proteomes" id="UP001148662"/>
    </source>
</evidence>
<sequence length="401" mass="44777">MFDTDLFEDEWGIDVPMFDAEDIHYSQENQDPAYADDRGSEDFEETDSEEADEEDETRIDISSAQSLRVVELMHEAITEGLPTTKRDIYYKDVHLFGAQATVDKLVDDIAATIGVDRADLHVRASSKGLFCGAGLTIYMRQGDAIHGSANESTLIPPAEDIRRFDVNDSLCWILVVEKEAVFQTLCHTGFSEHLSLPGRGLIITGKGYPDVATRQLVCALSENLPESFAISYSGSVDGDPYGIDILSVYKRGSSKMMHQQDVLTAPRIKWIGIMASELNGLGIDKDALLPITKHDEKKALSMLRKAKLPRKWRQVAESYQRCNIATMTKELQHMLFNRRKAEIEILFAGKEVAGAESYSVTRGFSMFSDLDEDATASMQPENVLTKYLIVKITSAVNRCRP</sequence>
<comment type="caution">
    <text evidence="1">The sequence shown here is derived from an EMBL/GenBank/DDBJ whole genome shotgun (WGS) entry which is preliminary data.</text>
</comment>
<organism evidence="1 2">
    <name type="scientific">Phlebia brevispora</name>
    <dbReference type="NCBI Taxonomy" id="194682"/>
    <lineage>
        <taxon>Eukaryota</taxon>
        <taxon>Fungi</taxon>
        <taxon>Dikarya</taxon>
        <taxon>Basidiomycota</taxon>
        <taxon>Agaricomycotina</taxon>
        <taxon>Agaricomycetes</taxon>
        <taxon>Polyporales</taxon>
        <taxon>Meruliaceae</taxon>
        <taxon>Phlebia</taxon>
    </lineage>
</organism>
<keyword evidence="2" id="KW-1185">Reference proteome</keyword>
<reference evidence="1" key="1">
    <citation type="submission" date="2022-07" db="EMBL/GenBank/DDBJ databases">
        <title>Genome Sequence of Phlebia brevispora.</title>
        <authorList>
            <person name="Buettner E."/>
        </authorList>
    </citation>
    <scope>NUCLEOTIDE SEQUENCE</scope>
    <source>
        <strain evidence="1">MPL23</strain>
    </source>
</reference>
<dbReference type="EMBL" id="JANHOG010001393">
    <property type="protein sequence ID" value="KAJ3537833.1"/>
    <property type="molecule type" value="Genomic_DNA"/>
</dbReference>
<proteinExistence type="predicted"/>
<gene>
    <name evidence="1" type="ORF">NM688_g6615</name>
</gene>
<name>A0ACC1SE51_9APHY</name>
<dbReference type="Proteomes" id="UP001148662">
    <property type="component" value="Unassembled WGS sequence"/>
</dbReference>